<keyword evidence="1" id="KW-0472">Membrane</keyword>
<evidence type="ECO:0008006" key="4">
    <source>
        <dbReference type="Google" id="ProtNLM"/>
    </source>
</evidence>
<comment type="caution">
    <text evidence="2">The sequence shown here is derived from an EMBL/GenBank/DDBJ whole genome shotgun (WGS) entry which is preliminary data.</text>
</comment>
<proteinExistence type="predicted"/>
<reference evidence="3" key="1">
    <citation type="journal article" date="2019" name="Int. J. Syst. Evol. Microbiol.">
        <title>The Global Catalogue of Microorganisms (GCM) 10K type strain sequencing project: providing services to taxonomists for standard genome sequencing and annotation.</title>
        <authorList>
            <consortium name="The Broad Institute Genomics Platform"/>
            <consortium name="The Broad Institute Genome Sequencing Center for Infectious Disease"/>
            <person name="Wu L."/>
            <person name="Ma J."/>
        </authorList>
    </citation>
    <scope>NUCLEOTIDE SEQUENCE [LARGE SCALE GENOMIC DNA]</scope>
    <source>
        <strain evidence="3">DFY28</strain>
    </source>
</reference>
<gene>
    <name evidence="2" type="ORF">ACFPWU_10435</name>
</gene>
<dbReference type="Proteomes" id="UP001596098">
    <property type="component" value="Unassembled WGS sequence"/>
</dbReference>
<organism evidence="2 3">
    <name type="scientific">Nocardioides yefusunii</name>
    <dbReference type="NCBI Taxonomy" id="2500546"/>
    <lineage>
        <taxon>Bacteria</taxon>
        <taxon>Bacillati</taxon>
        <taxon>Actinomycetota</taxon>
        <taxon>Actinomycetes</taxon>
        <taxon>Propionibacteriales</taxon>
        <taxon>Nocardioidaceae</taxon>
        <taxon>Nocardioides</taxon>
    </lineage>
</organism>
<name>A0ABW1QXS9_9ACTN</name>
<dbReference type="EMBL" id="JBHSQI010000005">
    <property type="protein sequence ID" value="MFC6154073.1"/>
    <property type="molecule type" value="Genomic_DNA"/>
</dbReference>
<evidence type="ECO:0000313" key="2">
    <source>
        <dbReference type="EMBL" id="MFC6154073.1"/>
    </source>
</evidence>
<dbReference type="RefSeq" id="WP_128221724.1">
    <property type="nucleotide sequence ID" value="NZ_CP034929.1"/>
</dbReference>
<accession>A0ABW1QXS9</accession>
<feature type="transmembrane region" description="Helical" evidence="1">
    <location>
        <begin position="41"/>
        <end position="65"/>
    </location>
</feature>
<feature type="transmembrane region" description="Helical" evidence="1">
    <location>
        <begin position="93"/>
        <end position="119"/>
    </location>
</feature>
<sequence length="124" mass="12267">MQTWSHPGGTSYSPAYPQASAALLPRPVPAVGEHQAARPALVVGIAALVGSVIVGLGLLFAPFAWAMGSTAVREIDASHGALTGRRAANAGRILGIVGTAFMGIALLAVLGLAALGTLATAGQS</sequence>
<evidence type="ECO:0000313" key="3">
    <source>
        <dbReference type="Proteomes" id="UP001596098"/>
    </source>
</evidence>
<keyword evidence="3" id="KW-1185">Reference proteome</keyword>
<keyword evidence="1" id="KW-1133">Transmembrane helix</keyword>
<protein>
    <recommendedName>
        <fullName evidence="4">DUF4190 domain-containing protein</fullName>
    </recommendedName>
</protein>
<evidence type="ECO:0000256" key="1">
    <source>
        <dbReference type="SAM" id="Phobius"/>
    </source>
</evidence>
<keyword evidence="1" id="KW-0812">Transmembrane</keyword>